<feature type="transmembrane region" description="Helical" evidence="1">
    <location>
        <begin position="20"/>
        <end position="40"/>
    </location>
</feature>
<evidence type="ECO:0000313" key="4">
    <source>
        <dbReference type="Proteomes" id="UP000283314"/>
    </source>
</evidence>
<feature type="transmembrane region" description="Helical" evidence="1">
    <location>
        <begin position="116"/>
        <end position="134"/>
    </location>
</feature>
<dbReference type="Proteomes" id="UP000283314">
    <property type="component" value="Unassembled WGS sequence"/>
</dbReference>
<dbReference type="AlphaFoldDB" id="A0A415LHS2"/>
<dbReference type="GeneID" id="66465900"/>
<organism evidence="3 4">
    <name type="scientific">Eubacterium ventriosum</name>
    <dbReference type="NCBI Taxonomy" id="39496"/>
    <lineage>
        <taxon>Bacteria</taxon>
        <taxon>Bacillati</taxon>
        <taxon>Bacillota</taxon>
        <taxon>Clostridia</taxon>
        <taxon>Eubacteriales</taxon>
        <taxon>Eubacteriaceae</taxon>
        <taxon>Eubacterium</taxon>
    </lineage>
</organism>
<keyword evidence="1" id="KW-0472">Membrane</keyword>
<proteinExistence type="predicted"/>
<keyword evidence="1" id="KW-0812">Transmembrane</keyword>
<keyword evidence="1" id="KW-1133">Transmembrane helix</keyword>
<evidence type="ECO:0000259" key="2">
    <source>
        <dbReference type="Pfam" id="PF04892"/>
    </source>
</evidence>
<gene>
    <name evidence="3" type="ORF">DW018_01475</name>
</gene>
<dbReference type="EMBL" id="QROT01000001">
    <property type="protein sequence ID" value="RHL48113.1"/>
    <property type="molecule type" value="Genomic_DNA"/>
</dbReference>
<accession>A0A415LHS2</accession>
<reference evidence="3 4" key="1">
    <citation type="submission" date="2018-08" db="EMBL/GenBank/DDBJ databases">
        <title>A genome reference for cultivated species of the human gut microbiota.</title>
        <authorList>
            <person name="Zou Y."/>
            <person name="Xue W."/>
            <person name="Luo G."/>
        </authorList>
    </citation>
    <scope>NUCLEOTIDE SEQUENCE [LARGE SCALE GENOMIC DNA]</scope>
    <source>
        <strain evidence="3 4">AF37-4</strain>
    </source>
</reference>
<protein>
    <submittedName>
        <fullName evidence="3">VanZ family protein</fullName>
    </submittedName>
</protein>
<feature type="transmembrane region" description="Helical" evidence="1">
    <location>
        <begin position="71"/>
        <end position="88"/>
    </location>
</feature>
<feature type="domain" description="VanZ-like" evidence="2">
    <location>
        <begin position="87"/>
        <end position="197"/>
    </location>
</feature>
<dbReference type="RefSeq" id="WP_118379123.1">
    <property type="nucleotide sequence ID" value="NZ_CABJDQ010000001.1"/>
</dbReference>
<comment type="caution">
    <text evidence="3">The sequence shown here is derived from an EMBL/GenBank/DDBJ whole genome shotgun (WGS) entry which is preliminary data.</text>
</comment>
<name>A0A415LHS2_9FIRM</name>
<feature type="transmembrane region" description="Helical" evidence="1">
    <location>
        <begin position="155"/>
        <end position="174"/>
    </location>
</feature>
<sequence length="205" mass="24011">MNSIYIGICKIIRNVLIALYQPFVATVFFSFIAMFIFIYVKEHNWGKKDFTKNICLTWISYFKKSCEFRRVFFLVIYSMLILSRTVFYRDIWTNPLSDIMGGWGLYDVDGNLTTEAIENLMLFIPFTVLLLWAFRKELLGEKPEIRKTLWIATKTVGIFSFGIEFFQLLFHLGTFQISDLVYNTLGGTVGGAVYYVIYRVRHKGE</sequence>
<dbReference type="InterPro" id="IPR006976">
    <property type="entry name" value="VanZ-like"/>
</dbReference>
<dbReference type="Pfam" id="PF04892">
    <property type="entry name" value="VanZ"/>
    <property type="match status" value="1"/>
</dbReference>
<evidence type="ECO:0000313" key="3">
    <source>
        <dbReference type="EMBL" id="RHL48113.1"/>
    </source>
</evidence>
<evidence type="ECO:0000256" key="1">
    <source>
        <dbReference type="SAM" id="Phobius"/>
    </source>
</evidence>
<feature type="transmembrane region" description="Helical" evidence="1">
    <location>
        <begin position="180"/>
        <end position="198"/>
    </location>
</feature>